<dbReference type="PROSITE" id="PS52016">
    <property type="entry name" value="TONB_DEPENDENT_REC_3"/>
    <property type="match status" value="1"/>
</dbReference>
<dbReference type="Pfam" id="PF07715">
    <property type="entry name" value="Plug"/>
    <property type="match status" value="1"/>
</dbReference>
<dbReference type="Gene3D" id="2.40.170.20">
    <property type="entry name" value="TonB-dependent receptor, beta-barrel domain"/>
    <property type="match status" value="1"/>
</dbReference>
<keyword evidence="5 9" id="KW-0798">TonB box</keyword>
<dbReference type="PANTHER" id="PTHR30069:SF42">
    <property type="entry name" value="FERRIC AEROBACTIN RECEPTOR"/>
    <property type="match status" value="1"/>
</dbReference>
<dbReference type="CDD" id="cd01347">
    <property type="entry name" value="ligand_gated_channel"/>
    <property type="match status" value="1"/>
</dbReference>
<dbReference type="RefSeq" id="WP_230840882.1">
    <property type="nucleotide sequence ID" value="NZ_CP063845.1"/>
</dbReference>
<evidence type="ECO:0000256" key="2">
    <source>
        <dbReference type="ARBA" id="ARBA00022448"/>
    </source>
</evidence>
<evidence type="ECO:0000313" key="14">
    <source>
        <dbReference type="Proteomes" id="UP001054846"/>
    </source>
</evidence>
<evidence type="ECO:0000256" key="6">
    <source>
        <dbReference type="ARBA" id="ARBA00023136"/>
    </source>
</evidence>
<dbReference type="InterPro" id="IPR000531">
    <property type="entry name" value="Beta-barrel_TonB"/>
</dbReference>
<feature type="domain" description="TonB-dependent receptor-like beta-barrel" evidence="11">
    <location>
        <begin position="234"/>
        <end position="669"/>
    </location>
</feature>
<dbReference type="EMBL" id="CP063845">
    <property type="protein sequence ID" value="UFP93829.1"/>
    <property type="molecule type" value="Genomic_DNA"/>
</dbReference>
<keyword evidence="7 8" id="KW-0998">Cell outer membrane</keyword>
<dbReference type="InterPro" id="IPR036942">
    <property type="entry name" value="Beta-barrel_TonB_sf"/>
</dbReference>
<organism evidence="13 14">
    <name type="scientific">Gloeobacter morelensis MG652769</name>
    <dbReference type="NCBI Taxonomy" id="2781736"/>
    <lineage>
        <taxon>Bacteria</taxon>
        <taxon>Bacillati</taxon>
        <taxon>Cyanobacteriota</taxon>
        <taxon>Cyanophyceae</taxon>
        <taxon>Gloeobacterales</taxon>
        <taxon>Gloeobacteraceae</taxon>
        <taxon>Gloeobacter</taxon>
        <taxon>Gloeobacter morelensis</taxon>
    </lineage>
</organism>
<dbReference type="InterPro" id="IPR037066">
    <property type="entry name" value="Plug_dom_sf"/>
</dbReference>
<keyword evidence="13" id="KW-0675">Receptor</keyword>
<dbReference type="SUPFAM" id="SSF56935">
    <property type="entry name" value="Porins"/>
    <property type="match status" value="1"/>
</dbReference>
<comment type="similarity">
    <text evidence="8 9">Belongs to the TonB-dependent receptor family.</text>
</comment>
<evidence type="ECO:0000313" key="13">
    <source>
        <dbReference type="EMBL" id="UFP93829.1"/>
    </source>
</evidence>
<name>A0ABY3PJN4_9CYAN</name>
<dbReference type="Pfam" id="PF00593">
    <property type="entry name" value="TonB_dep_Rec_b-barrel"/>
    <property type="match status" value="1"/>
</dbReference>
<comment type="subcellular location">
    <subcellularLocation>
        <location evidence="1 8">Cell outer membrane</location>
        <topology evidence="1 8">Multi-pass membrane protein</topology>
    </subcellularLocation>
</comment>
<evidence type="ECO:0000256" key="8">
    <source>
        <dbReference type="PROSITE-ProRule" id="PRU01360"/>
    </source>
</evidence>
<reference evidence="13 14" key="1">
    <citation type="journal article" date="2021" name="Genome Biol. Evol.">
        <title>Complete Genome Sequencing of a Novel Gloeobacter Species from a Waterfall Cave in Mexico.</title>
        <authorList>
            <person name="Saw J.H."/>
            <person name="Cardona T."/>
            <person name="Montejano G."/>
        </authorList>
    </citation>
    <scope>NUCLEOTIDE SEQUENCE [LARGE SCALE GENOMIC DNA]</scope>
    <source>
        <strain evidence="13">MG652769</strain>
    </source>
</reference>
<evidence type="ECO:0000259" key="12">
    <source>
        <dbReference type="Pfam" id="PF07715"/>
    </source>
</evidence>
<evidence type="ECO:0000256" key="4">
    <source>
        <dbReference type="ARBA" id="ARBA00022692"/>
    </source>
</evidence>
<keyword evidence="6 8" id="KW-0472">Membrane</keyword>
<dbReference type="InterPro" id="IPR012910">
    <property type="entry name" value="Plug_dom"/>
</dbReference>
<keyword evidence="4 8" id="KW-0812">Transmembrane</keyword>
<keyword evidence="2 8" id="KW-0813">Transport</keyword>
<evidence type="ECO:0000256" key="10">
    <source>
        <dbReference type="SAM" id="MobiDB-lite"/>
    </source>
</evidence>
<evidence type="ECO:0000256" key="3">
    <source>
        <dbReference type="ARBA" id="ARBA00022452"/>
    </source>
</evidence>
<evidence type="ECO:0000259" key="11">
    <source>
        <dbReference type="Pfam" id="PF00593"/>
    </source>
</evidence>
<keyword evidence="3 8" id="KW-1134">Transmembrane beta strand</keyword>
<evidence type="ECO:0000256" key="9">
    <source>
        <dbReference type="RuleBase" id="RU003357"/>
    </source>
</evidence>
<keyword evidence="14" id="KW-1185">Reference proteome</keyword>
<dbReference type="Gene3D" id="2.170.130.10">
    <property type="entry name" value="TonB-dependent receptor, plug domain"/>
    <property type="match status" value="1"/>
</dbReference>
<feature type="compositionally biased region" description="Low complexity" evidence="10">
    <location>
        <begin position="1"/>
        <end position="23"/>
    </location>
</feature>
<gene>
    <name evidence="13" type="ORF">ISF26_18930</name>
</gene>
<dbReference type="PANTHER" id="PTHR30069">
    <property type="entry name" value="TONB-DEPENDENT OUTER MEMBRANE RECEPTOR"/>
    <property type="match status" value="1"/>
</dbReference>
<sequence>MEAGAVAQVPAAPPVVQDEQPVAGPEEPLDEVVVTATRRPEALSDLSRSVTVIDRAQIEQQTILTRDLGEILGKLVPGLGPPTQTDSLTGQSLRGRRSTVLIDGVPMSVNLNFQRDLRTIDPSAIERIEVVRGPSAIYGAEATGGIINIITRSPGKQEERFQATGIANNSLTNFAGGFGGSLGLSAAAKPGQLDYSLDVLLARATGFYDAEGQRIPTRLQDTDTVNLFGKFGGDLDEQQRLQLTFNYYDARSYTGFITDPSVSETPGIQKARALQVGRLNVGDTPSDRNTLISLNYTHQNVLGSRVQVLGYFRDNLYTTVPSAPSPSFTSVPQSRLNSRKYGTRVQIDTPLFGAASLLWGVDYVNEQTAQTAIFFDPLAFSASGGRDFLKIAELTLVPSYALSSLGLFGQLKANISGGWSLNGGVRYENIDLSLGDYRTILGQPIEGGNRNFSATVFNVGTVVDIIPQLNLFADFAQGFSVPEFARILRFPPTGFVSITDSLQVSEPQKVDNYEIGLRGRWSSLQATFSGFYTTSALGIAFRRTGDAFVIERAPQNIYGLEGTLDVQPGGGWRFGGTFSYSEGENDPDGDGNYQALSSLEIQPIKISGYLELQPTPGWRNRLQGLYVGSRDRAFVEGIDPTKITSYFTLDYIGSVQLGAGTLRFGAENLLNSLYFPVNSQQLAGFPSSEPFNIAGRGITFSVGYTQNW</sequence>
<accession>A0ABY3PJN4</accession>
<feature type="region of interest" description="Disordered" evidence="10">
    <location>
        <begin position="1"/>
        <end position="27"/>
    </location>
</feature>
<dbReference type="InterPro" id="IPR039426">
    <property type="entry name" value="TonB-dep_rcpt-like"/>
</dbReference>
<proteinExistence type="inferred from homology"/>
<evidence type="ECO:0000256" key="5">
    <source>
        <dbReference type="ARBA" id="ARBA00023077"/>
    </source>
</evidence>
<dbReference type="Proteomes" id="UP001054846">
    <property type="component" value="Chromosome"/>
</dbReference>
<evidence type="ECO:0000256" key="7">
    <source>
        <dbReference type="ARBA" id="ARBA00023237"/>
    </source>
</evidence>
<evidence type="ECO:0000256" key="1">
    <source>
        <dbReference type="ARBA" id="ARBA00004571"/>
    </source>
</evidence>
<feature type="domain" description="TonB-dependent receptor plug" evidence="12">
    <location>
        <begin position="43"/>
        <end position="146"/>
    </location>
</feature>
<protein>
    <submittedName>
        <fullName evidence="13">TonB-dependent receptor</fullName>
    </submittedName>
</protein>